<organism evidence="3 4">
    <name type="scientific">Raphidocelis subcapitata</name>
    <dbReference type="NCBI Taxonomy" id="307507"/>
    <lineage>
        <taxon>Eukaryota</taxon>
        <taxon>Viridiplantae</taxon>
        <taxon>Chlorophyta</taxon>
        <taxon>core chlorophytes</taxon>
        <taxon>Chlorophyceae</taxon>
        <taxon>CS clade</taxon>
        <taxon>Sphaeropleales</taxon>
        <taxon>Selenastraceae</taxon>
        <taxon>Raphidocelis</taxon>
    </lineage>
</organism>
<feature type="domain" description="Expansin-like EG45" evidence="2">
    <location>
        <begin position="68"/>
        <end position="247"/>
    </location>
</feature>
<comment type="caution">
    <text evidence="3">The sequence shown here is derived from an EMBL/GenBank/DDBJ whole genome shotgun (WGS) entry which is preliminary data.</text>
</comment>
<dbReference type="OrthoDB" id="5823761at2759"/>
<evidence type="ECO:0000259" key="2">
    <source>
        <dbReference type="PROSITE" id="PS50842"/>
    </source>
</evidence>
<feature type="signal peptide" evidence="1">
    <location>
        <begin position="1"/>
        <end position="31"/>
    </location>
</feature>
<dbReference type="SUPFAM" id="SSF50685">
    <property type="entry name" value="Barwin-like endoglucanases"/>
    <property type="match status" value="2"/>
</dbReference>
<dbReference type="CDD" id="cd22271">
    <property type="entry name" value="DPBB_EXP_N-like"/>
    <property type="match status" value="1"/>
</dbReference>
<dbReference type="Proteomes" id="UP000247498">
    <property type="component" value="Unassembled WGS sequence"/>
</dbReference>
<dbReference type="InterPro" id="IPR002963">
    <property type="entry name" value="Expansin"/>
</dbReference>
<gene>
    <name evidence="3" type="ORF">Rsub_01832</name>
</gene>
<dbReference type="PROSITE" id="PS51257">
    <property type="entry name" value="PROKAR_LIPOPROTEIN"/>
    <property type="match status" value="1"/>
</dbReference>
<dbReference type="AlphaFoldDB" id="A0A2V0NWC3"/>
<dbReference type="InterPro" id="IPR036908">
    <property type="entry name" value="RlpA-like_sf"/>
</dbReference>
<dbReference type="PANTHER" id="PTHR31867">
    <property type="entry name" value="EXPANSIN-A15"/>
    <property type="match status" value="1"/>
</dbReference>
<evidence type="ECO:0000313" key="3">
    <source>
        <dbReference type="EMBL" id="GBF89115.1"/>
    </source>
</evidence>
<accession>A0A2V0NWC3</accession>
<evidence type="ECO:0000313" key="4">
    <source>
        <dbReference type="Proteomes" id="UP000247498"/>
    </source>
</evidence>
<keyword evidence="4" id="KW-1185">Reference proteome</keyword>
<name>A0A2V0NWC3_9CHLO</name>
<dbReference type="PROSITE" id="PS50842">
    <property type="entry name" value="EXPANSIN_EG45"/>
    <property type="match status" value="1"/>
</dbReference>
<dbReference type="STRING" id="307507.A0A2V0NWC3"/>
<proteinExistence type="predicted"/>
<protein>
    <recommendedName>
        <fullName evidence="2">Expansin-like EG45 domain-containing protein</fullName>
    </recommendedName>
</protein>
<feature type="chain" id="PRO_5016092498" description="Expansin-like EG45 domain-containing protein" evidence="1">
    <location>
        <begin position="32"/>
        <end position="420"/>
    </location>
</feature>
<dbReference type="InterPro" id="IPR007112">
    <property type="entry name" value="Expansin/allergen_DPBB_dom"/>
</dbReference>
<dbReference type="EMBL" id="BDRX01000008">
    <property type="protein sequence ID" value="GBF89115.1"/>
    <property type="molecule type" value="Genomic_DNA"/>
</dbReference>
<keyword evidence="1" id="KW-0732">Signal</keyword>
<evidence type="ECO:0000256" key="1">
    <source>
        <dbReference type="SAM" id="SignalP"/>
    </source>
</evidence>
<sequence>MRPATGAFAPISGALLLALLACGLAAAPAAAQDGGWRTARATYYGAPERIAKAYDPTRGEGSFGILAYGSCGYTNGDGSLPYSRTAYAAMADANPDYPGSCGRCYQIRCKNGRVLNNQGQPIKIVNGLYEGDRFRQYLPAINPKVSDDFGRAFPGNSAEASGEQEVQCWDASKTITVRIADSCPCKQVLPDGAPGVAKGGETRTQSWCCGGQQHFDLAYDAFQQLASPVYGVIGLEYRPVDCDSGAALQFSPGYISRTTIYAGGPKPGWGWLSYKGKDFTLTNQNAKTPSGNAATCITLTPDGGMNFFCRDCQRGGYRPLEGAKALSFWIRPGNGGAANAMPLKMFIRGEKSDYCGAEPNFSGLSPVESNNGWSKFYVPLTGDGFKCFGNLGDMTHIEWHSTAGPGTETPFCLGDIELVR</sequence>
<dbReference type="InParanoid" id="A0A2V0NWC3"/>
<reference evidence="3 4" key="1">
    <citation type="journal article" date="2018" name="Sci. Rep.">
        <title>Raphidocelis subcapitata (=Pseudokirchneriella subcapitata) provides an insight into genome evolution and environmental adaptations in the Sphaeropleales.</title>
        <authorList>
            <person name="Suzuki S."/>
            <person name="Yamaguchi H."/>
            <person name="Nakajima N."/>
            <person name="Kawachi M."/>
        </authorList>
    </citation>
    <scope>NUCLEOTIDE SEQUENCE [LARGE SCALE GENOMIC DNA]</scope>
    <source>
        <strain evidence="3 4">NIES-35</strain>
    </source>
</reference>
<dbReference type="GO" id="GO:0009664">
    <property type="term" value="P:plant-type cell wall organization"/>
    <property type="evidence" value="ECO:0007669"/>
    <property type="project" value="InterPro"/>
</dbReference>
<dbReference type="Gene3D" id="2.40.40.10">
    <property type="entry name" value="RlpA-like domain"/>
    <property type="match status" value="1"/>
</dbReference>